<gene>
    <name evidence="2" type="ORF">ACFOMD_01150</name>
</gene>
<dbReference type="GO" id="GO:0016787">
    <property type="term" value="F:hydrolase activity"/>
    <property type="evidence" value="ECO:0007669"/>
    <property type="project" value="UniProtKB-KW"/>
</dbReference>
<name>A0ABV7X7C2_9SPHN</name>
<accession>A0ABV7X7C2</accession>
<dbReference type="InterPro" id="IPR012338">
    <property type="entry name" value="Beta-lactam/transpept-like"/>
</dbReference>
<dbReference type="InterPro" id="IPR001466">
    <property type="entry name" value="Beta-lactam-related"/>
</dbReference>
<reference evidence="3" key="1">
    <citation type="journal article" date="2019" name="Int. J. Syst. Evol. Microbiol.">
        <title>The Global Catalogue of Microorganisms (GCM) 10K type strain sequencing project: providing services to taxonomists for standard genome sequencing and annotation.</title>
        <authorList>
            <consortium name="The Broad Institute Genomics Platform"/>
            <consortium name="The Broad Institute Genome Sequencing Center for Infectious Disease"/>
            <person name="Wu L."/>
            <person name="Ma J."/>
        </authorList>
    </citation>
    <scope>NUCLEOTIDE SEQUENCE [LARGE SCALE GENOMIC DNA]</scope>
    <source>
        <strain evidence="3">KCTC 42644</strain>
    </source>
</reference>
<dbReference type="Proteomes" id="UP001595615">
    <property type="component" value="Unassembled WGS sequence"/>
</dbReference>
<dbReference type="InterPro" id="IPR050491">
    <property type="entry name" value="AmpC-like"/>
</dbReference>
<dbReference type="EMBL" id="JBHRXV010000001">
    <property type="protein sequence ID" value="MFC3711157.1"/>
    <property type="molecule type" value="Genomic_DNA"/>
</dbReference>
<dbReference type="Pfam" id="PF00144">
    <property type="entry name" value="Beta-lactamase"/>
    <property type="match status" value="1"/>
</dbReference>
<keyword evidence="2" id="KW-0378">Hydrolase</keyword>
<comment type="caution">
    <text evidence="2">The sequence shown here is derived from an EMBL/GenBank/DDBJ whole genome shotgun (WGS) entry which is preliminary data.</text>
</comment>
<evidence type="ECO:0000313" key="3">
    <source>
        <dbReference type="Proteomes" id="UP001595615"/>
    </source>
</evidence>
<dbReference type="PANTHER" id="PTHR46825">
    <property type="entry name" value="D-ALANYL-D-ALANINE-CARBOXYPEPTIDASE/ENDOPEPTIDASE AMPH"/>
    <property type="match status" value="1"/>
</dbReference>
<dbReference type="EC" id="3.-.-.-" evidence="2"/>
<dbReference type="Gene3D" id="3.40.710.10">
    <property type="entry name" value="DD-peptidase/beta-lactamase superfamily"/>
    <property type="match status" value="1"/>
</dbReference>
<protein>
    <submittedName>
        <fullName evidence="2">Serine hydrolase domain-containing protein</fullName>
        <ecNumber evidence="2">3.-.-.-</ecNumber>
    </submittedName>
</protein>
<sequence>MRKGLGRGKWLVFGSAVALALIAVAALIYAALQRSPTLTDGVPAIRKPVGLSADPEPGPTAVDYARLDARIRLLMLQPDMVGFAIGTVEKGKVRFVRGYGEVLAGSGEAVTPDTVFRWGSVSKGVASSLVVKLAEEGRLSLDAPIASMGTTLTLPGKSAKLSIADVLSHRVGIVKNAWDDRLERGEDPKQIRRELGTLPAYCPPSTCYQYQNISFDAATEVIEGLTAQRYATVAHDRLFAPLGMTSASVDRHGLETAKSWARPHRMAREITSVNDIYYGVPAAGGVNSSIRDLVKWMRAQMGAAPAVLSPAALETLHRPRIYTPPHGRRSDMDKALKDAHYGLGWRSFTYQGHHLVGHRGFVDGYGSLMLFDPKDQSGIVMLWNSNWGRGSRLQLEFFDHLYGLPPTDWLEVPGSKLPPAPPPAGNSR</sequence>
<dbReference type="PANTHER" id="PTHR46825:SF15">
    <property type="entry name" value="BETA-LACTAMASE-RELATED DOMAIN-CONTAINING PROTEIN"/>
    <property type="match status" value="1"/>
</dbReference>
<feature type="domain" description="Beta-lactamase-related" evidence="1">
    <location>
        <begin position="68"/>
        <end position="386"/>
    </location>
</feature>
<organism evidence="2 3">
    <name type="scientific">Sphingoaurantiacus capsulatus</name>
    <dbReference type="NCBI Taxonomy" id="1771310"/>
    <lineage>
        <taxon>Bacteria</taxon>
        <taxon>Pseudomonadati</taxon>
        <taxon>Pseudomonadota</taxon>
        <taxon>Alphaproteobacteria</taxon>
        <taxon>Sphingomonadales</taxon>
        <taxon>Sphingosinicellaceae</taxon>
        <taxon>Sphingoaurantiacus</taxon>
    </lineage>
</organism>
<dbReference type="SUPFAM" id="SSF56601">
    <property type="entry name" value="beta-lactamase/transpeptidase-like"/>
    <property type="match status" value="1"/>
</dbReference>
<dbReference type="RefSeq" id="WP_380855521.1">
    <property type="nucleotide sequence ID" value="NZ_JBHRXV010000001.1"/>
</dbReference>
<evidence type="ECO:0000313" key="2">
    <source>
        <dbReference type="EMBL" id="MFC3711157.1"/>
    </source>
</evidence>
<evidence type="ECO:0000259" key="1">
    <source>
        <dbReference type="Pfam" id="PF00144"/>
    </source>
</evidence>
<keyword evidence="3" id="KW-1185">Reference proteome</keyword>
<proteinExistence type="predicted"/>